<organism evidence="10 11">
    <name type="scientific">Cyclocybe aegerita</name>
    <name type="common">Black poplar mushroom</name>
    <name type="synonym">Agrocybe aegerita</name>
    <dbReference type="NCBI Taxonomy" id="1973307"/>
    <lineage>
        <taxon>Eukaryota</taxon>
        <taxon>Fungi</taxon>
        <taxon>Dikarya</taxon>
        <taxon>Basidiomycota</taxon>
        <taxon>Agaricomycotina</taxon>
        <taxon>Agaricomycetes</taxon>
        <taxon>Agaricomycetidae</taxon>
        <taxon>Agaricales</taxon>
        <taxon>Agaricineae</taxon>
        <taxon>Bolbitiaceae</taxon>
        <taxon>Cyclocybe</taxon>
    </lineage>
</organism>
<evidence type="ECO:0000256" key="5">
    <source>
        <dbReference type="ARBA" id="ARBA00022692"/>
    </source>
</evidence>
<proteinExistence type="inferred from homology"/>
<dbReference type="GO" id="GO:0050897">
    <property type="term" value="F:cobalt ion binding"/>
    <property type="evidence" value="ECO:0007669"/>
    <property type="project" value="TreeGrafter"/>
</dbReference>
<dbReference type="Pfam" id="PF01544">
    <property type="entry name" value="CorA"/>
    <property type="match status" value="1"/>
</dbReference>
<accession>A0A8S0W6N6</accession>
<keyword evidence="4" id="KW-1003">Cell membrane</keyword>
<evidence type="ECO:0000256" key="2">
    <source>
        <dbReference type="ARBA" id="ARBA00009765"/>
    </source>
</evidence>
<evidence type="ECO:0008006" key="12">
    <source>
        <dbReference type="Google" id="ProtNLM"/>
    </source>
</evidence>
<evidence type="ECO:0000313" key="10">
    <source>
        <dbReference type="EMBL" id="CAA7264908.1"/>
    </source>
</evidence>
<dbReference type="InterPro" id="IPR045861">
    <property type="entry name" value="CorA_cytoplasmic_dom"/>
</dbReference>
<evidence type="ECO:0000256" key="6">
    <source>
        <dbReference type="ARBA" id="ARBA00022989"/>
    </source>
</evidence>
<dbReference type="GO" id="GO:0005886">
    <property type="term" value="C:plasma membrane"/>
    <property type="evidence" value="ECO:0007669"/>
    <property type="project" value="UniProtKB-SubCell"/>
</dbReference>
<dbReference type="GO" id="GO:0015087">
    <property type="term" value="F:cobalt ion transmembrane transporter activity"/>
    <property type="evidence" value="ECO:0007669"/>
    <property type="project" value="TreeGrafter"/>
</dbReference>
<dbReference type="GO" id="GO:0015095">
    <property type="term" value="F:magnesium ion transmembrane transporter activity"/>
    <property type="evidence" value="ECO:0007669"/>
    <property type="project" value="TreeGrafter"/>
</dbReference>
<evidence type="ECO:0000256" key="7">
    <source>
        <dbReference type="ARBA" id="ARBA00023136"/>
    </source>
</evidence>
<dbReference type="Gene3D" id="1.20.58.340">
    <property type="entry name" value="Magnesium transport protein CorA, transmembrane region"/>
    <property type="match status" value="2"/>
</dbReference>
<evidence type="ECO:0000256" key="9">
    <source>
        <dbReference type="SAM" id="Phobius"/>
    </source>
</evidence>
<sequence length="471" mass="53972">MCYGHLHQQCSIEIVDYSTLRLQYSILTNEEFVSSMDVQRDPWVTVRWINIGAISWDVIKAVALKYDLHAQALEDVLKGKRWTRSTAHYYPGHLFIRSLCHQLEDDYYYGHIPDLNRSAPSPEYLDGPSEERLGNEIIGGSRAYVRRRKRPLLPTSRKDIRQRDMNSSESLDSSSRYLKEERNMNLSKPLSQKQESALFQALKYDRFVVVNVTQETVDASLLVHAMLDRVVGKALEVIDDYYARIKQCERDILFQSDMKTVRNLHILAGELVLHKRTLEPIKTLVDGLCKHDDNRIAILLHGSDYMANATEASTTGGGLISPTAKIYLADVHDHMDYILTSLDMFAGIAENLIDYAFNVAAYEANEVMRRLTLVTIIFLPLGVLTGYFGMNFKHFWSVNNNSDLFFWILALPTFVLTILVSLFSDMKKAVKYFRSAARRALLEVCYMSVYILEDDAQYVLSKKDTDGITET</sequence>
<evidence type="ECO:0000256" key="1">
    <source>
        <dbReference type="ARBA" id="ARBA00004651"/>
    </source>
</evidence>
<keyword evidence="6 9" id="KW-1133">Transmembrane helix</keyword>
<dbReference type="SUPFAM" id="SSF144083">
    <property type="entry name" value="Magnesium transport protein CorA, transmembrane region"/>
    <property type="match status" value="1"/>
</dbReference>
<dbReference type="AlphaFoldDB" id="A0A8S0W6N6"/>
<feature type="region of interest" description="Disordered" evidence="8">
    <location>
        <begin position="155"/>
        <end position="177"/>
    </location>
</feature>
<keyword evidence="5 9" id="KW-0812">Transmembrane</keyword>
<dbReference type="InterPro" id="IPR045863">
    <property type="entry name" value="CorA_TM1_TM2"/>
</dbReference>
<dbReference type="GO" id="GO:0000287">
    <property type="term" value="F:magnesium ion binding"/>
    <property type="evidence" value="ECO:0007669"/>
    <property type="project" value="TreeGrafter"/>
</dbReference>
<dbReference type="EMBL" id="CACVBS010000046">
    <property type="protein sequence ID" value="CAA7264908.1"/>
    <property type="molecule type" value="Genomic_DNA"/>
</dbReference>
<dbReference type="PANTHER" id="PTHR46494">
    <property type="entry name" value="CORA FAMILY METAL ION TRANSPORTER (EUROFUNG)"/>
    <property type="match status" value="1"/>
</dbReference>
<keyword evidence="11" id="KW-1185">Reference proteome</keyword>
<comment type="caution">
    <text evidence="10">The sequence shown here is derived from an EMBL/GenBank/DDBJ whole genome shotgun (WGS) entry which is preliminary data.</text>
</comment>
<evidence type="ECO:0000256" key="8">
    <source>
        <dbReference type="SAM" id="MobiDB-lite"/>
    </source>
</evidence>
<name>A0A8S0W6N6_CYCAE</name>
<keyword evidence="3" id="KW-0813">Transport</keyword>
<comment type="similarity">
    <text evidence="2">Belongs to the CorA metal ion transporter (MIT) (TC 1.A.35) family.</text>
</comment>
<keyword evidence="7 9" id="KW-0472">Membrane</keyword>
<evidence type="ECO:0000313" key="11">
    <source>
        <dbReference type="Proteomes" id="UP000467700"/>
    </source>
</evidence>
<feature type="transmembrane region" description="Helical" evidence="9">
    <location>
        <begin position="371"/>
        <end position="392"/>
    </location>
</feature>
<protein>
    <recommendedName>
        <fullName evidence="12">Magnesium transporter</fullName>
    </recommendedName>
</protein>
<dbReference type="Gene3D" id="3.30.460.20">
    <property type="entry name" value="CorA soluble domain-like"/>
    <property type="match status" value="1"/>
</dbReference>
<feature type="compositionally biased region" description="Basic and acidic residues" evidence="8">
    <location>
        <begin position="156"/>
        <end position="166"/>
    </location>
</feature>
<dbReference type="SUPFAM" id="SSF143865">
    <property type="entry name" value="CorA soluble domain-like"/>
    <property type="match status" value="1"/>
</dbReference>
<dbReference type="OrthoDB" id="165352at2759"/>
<dbReference type="PANTHER" id="PTHR46494:SF1">
    <property type="entry name" value="CORA FAMILY METAL ION TRANSPORTER (EUROFUNG)"/>
    <property type="match status" value="1"/>
</dbReference>
<dbReference type="InterPro" id="IPR002523">
    <property type="entry name" value="MgTranspt_CorA/ZnTranspt_ZntB"/>
</dbReference>
<evidence type="ECO:0000256" key="4">
    <source>
        <dbReference type="ARBA" id="ARBA00022475"/>
    </source>
</evidence>
<dbReference type="Proteomes" id="UP000467700">
    <property type="component" value="Unassembled WGS sequence"/>
</dbReference>
<feature type="transmembrane region" description="Helical" evidence="9">
    <location>
        <begin position="404"/>
        <end position="424"/>
    </location>
</feature>
<gene>
    <name evidence="10" type="ORF">AAE3_LOCUS6935</name>
</gene>
<evidence type="ECO:0000256" key="3">
    <source>
        <dbReference type="ARBA" id="ARBA00022448"/>
    </source>
</evidence>
<comment type="subcellular location">
    <subcellularLocation>
        <location evidence="1">Cell membrane</location>
        <topology evidence="1">Multi-pass membrane protein</topology>
    </subcellularLocation>
</comment>
<reference evidence="10 11" key="1">
    <citation type="submission" date="2020-01" db="EMBL/GenBank/DDBJ databases">
        <authorList>
            <person name="Gupta K D."/>
        </authorList>
    </citation>
    <scope>NUCLEOTIDE SEQUENCE [LARGE SCALE GENOMIC DNA]</scope>
</reference>